<comment type="caution">
    <text evidence="3">The sequence shown here is derived from an EMBL/GenBank/DDBJ whole genome shotgun (WGS) entry which is preliminary data.</text>
</comment>
<dbReference type="EMBL" id="BMHP01000001">
    <property type="protein sequence ID" value="GGD52246.1"/>
    <property type="molecule type" value="Genomic_DNA"/>
</dbReference>
<dbReference type="AlphaFoldDB" id="A0A916YM66"/>
<evidence type="ECO:0000256" key="1">
    <source>
        <dbReference type="ARBA" id="ARBA00006484"/>
    </source>
</evidence>
<reference evidence="3" key="2">
    <citation type="submission" date="2020-09" db="EMBL/GenBank/DDBJ databases">
        <authorList>
            <person name="Sun Q."/>
            <person name="Zhou Y."/>
        </authorList>
    </citation>
    <scope>NUCLEOTIDE SEQUENCE</scope>
    <source>
        <strain evidence="3">CGMCC 1.15178</strain>
    </source>
</reference>
<dbReference type="FunFam" id="3.40.50.720:FF:000084">
    <property type="entry name" value="Short-chain dehydrogenase reductase"/>
    <property type="match status" value="1"/>
</dbReference>
<organism evidence="3 4">
    <name type="scientific">Paenibacillus nasutitermitis</name>
    <dbReference type="NCBI Taxonomy" id="1652958"/>
    <lineage>
        <taxon>Bacteria</taxon>
        <taxon>Bacillati</taxon>
        <taxon>Bacillota</taxon>
        <taxon>Bacilli</taxon>
        <taxon>Bacillales</taxon>
        <taxon>Paenibacillaceae</taxon>
        <taxon>Paenibacillus</taxon>
    </lineage>
</organism>
<accession>A0A916YM66</accession>
<dbReference type="Gene3D" id="3.40.50.720">
    <property type="entry name" value="NAD(P)-binding Rossmann-like Domain"/>
    <property type="match status" value="1"/>
</dbReference>
<dbReference type="PANTHER" id="PTHR43639">
    <property type="entry name" value="OXIDOREDUCTASE, SHORT-CHAIN DEHYDROGENASE/REDUCTASE FAMILY (AFU_ORTHOLOGUE AFUA_5G02870)"/>
    <property type="match status" value="1"/>
</dbReference>
<dbReference type="Pfam" id="PF13561">
    <property type="entry name" value="adh_short_C2"/>
    <property type="match status" value="1"/>
</dbReference>
<evidence type="ECO:0000313" key="4">
    <source>
        <dbReference type="Proteomes" id="UP000612456"/>
    </source>
</evidence>
<dbReference type="GO" id="GO:0008206">
    <property type="term" value="P:bile acid metabolic process"/>
    <property type="evidence" value="ECO:0007669"/>
    <property type="project" value="UniProtKB-ARBA"/>
</dbReference>
<dbReference type="InterPro" id="IPR036291">
    <property type="entry name" value="NAD(P)-bd_dom_sf"/>
</dbReference>
<name>A0A916YM66_9BACL</name>
<dbReference type="InterPro" id="IPR002347">
    <property type="entry name" value="SDR_fam"/>
</dbReference>
<keyword evidence="4" id="KW-1185">Reference proteome</keyword>
<dbReference type="SUPFAM" id="SSF51735">
    <property type="entry name" value="NAD(P)-binding Rossmann-fold domains"/>
    <property type="match status" value="1"/>
</dbReference>
<keyword evidence="2" id="KW-0560">Oxidoreductase</keyword>
<dbReference type="PANTHER" id="PTHR43639:SF1">
    <property type="entry name" value="SHORT-CHAIN DEHYDROGENASE_REDUCTASE FAMILY PROTEIN"/>
    <property type="match status" value="1"/>
</dbReference>
<comment type="similarity">
    <text evidence="1">Belongs to the short-chain dehydrogenases/reductases (SDR) family.</text>
</comment>
<dbReference type="PRINTS" id="PR00081">
    <property type="entry name" value="GDHRDH"/>
</dbReference>
<sequence>MLGDGEMSKLKGKIALVTGASRGIGRAIAQRFAQDGLLVAVHYGRNHDAAETVVREIEQMGGSAFTIGSVLGSVQGVKDLYEKLDIALKERTGDTRFDILVNNAGISLATSIEETTEQAFDEIMAINVKAPFFLTQQALPRIRDEGRIINISSATTRISLPAIPAYSMTKGAINTLTLALSNQLGPRGITINAIQPGFVATDMQAATLKDPDGWKFGAAFSIFGRWGEPSDVADIAAFLASPDSRWVTGQLIDASGGSHL</sequence>
<dbReference type="Proteomes" id="UP000612456">
    <property type="component" value="Unassembled WGS sequence"/>
</dbReference>
<protein>
    <submittedName>
        <fullName evidence="3">Short-chain dehydrogenase</fullName>
    </submittedName>
</protein>
<evidence type="ECO:0000256" key="2">
    <source>
        <dbReference type="ARBA" id="ARBA00023002"/>
    </source>
</evidence>
<evidence type="ECO:0000313" key="3">
    <source>
        <dbReference type="EMBL" id="GGD52246.1"/>
    </source>
</evidence>
<dbReference type="PRINTS" id="PR00080">
    <property type="entry name" value="SDRFAMILY"/>
</dbReference>
<reference evidence="3" key="1">
    <citation type="journal article" date="2014" name="Int. J. Syst. Evol. Microbiol.">
        <title>Complete genome sequence of Corynebacterium casei LMG S-19264T (=DSM 44701T), isolated from a smear-ripened cheese.</title>
        <authorList>
            <consortium name="US DOE Joint Genome Institute (JGI-PGF)"/>
            <person name="Walter F."/>
            <person name="Albersmeier A."/>
            <person name="Kalinowski J."/>
            <person name="Ruckert C."/>
        </authorList>
    </citation>
    <scope>NUCLEOTIDE SEQUENCE</scope>
    <source>
        <strain evidence="3">CGMCC 1.15178</strain>
    </source>
</reference>
<proteinExistence type="inferred from homology"/>
<gene>
    <name evidence="3" type="ORF">GCM10010911_07190</name>
</gene>
<dbReference type="GO" id="GO:0016491">
    <property type="term" value="F:oxidoreductase activity"/>
    <property type="evidence" value="ECO:0007669"/>
    <property type="project" value="UniProtKB-KW"/>
</dbReference>
<dbReference type="InterPro" id="IPR020904">
    <property type="entry name" value="Sc_DH/Rdtase_CS"/>
</dbReference>
<dbReference type="PROSITE" id="PS00061">
    <property type="entry name" value="ADH_SHORT"/>
    <property type="match status" value="1"/>
</dbReference>